<reference evidence="4 5" key="1">
    <citation type="journal article" date="2019" name="Sci. Rep.">
        <title>Orb-weaving spider Araneus ventricosus genome elucidates the spidroin gene catalogue.</title>
        <authorList>
            <person name="Kono N."/>
            <person name="Nakamura H."/>
            <person name="Ohtoshi R."/>
            <person name="Moran D.A.P."/>
            <person name="Shinohara A."/>
            <person name="Yoshida Y."/>
            <person name="Fujiwara M."/>
            <person name="Mori M."/>
            <person name="Tomita M."/>
            <person name="Arakawa K."/>
        </authorList>
    </citation>
    <scope>NUCLEOTIDE SEQUENCE [LARGE SCALE GENOMIC DNA]</scope>
</reference>
<gene>
    <name evidence="4" type="ORF">AVEN_190164_1</name>
    <name evidence="2" type="ORF">AVEN_207870_1</name>
    <name evidence="1" type="ORF">AVEN_55390_1</name>
    <name evidence="3" type="ORF">AVEN_6757_1</name>
</gene>
<name>A0A4Y2Q805_ARAVE</name>
<evidence type="ECO:0000313" key="1">
    <source>
        <dbReference type="EMBL" id="GBN57532.1"/>
    </source>
</evidence>
<dbReference type="EMBL" id="BGPR01136682">
    <property type="protein sequence ID" value="GBN58426.1"/>
    <property type="molecule type" value="Genomic_DNA"/>
</dbReference>
<sequence>MNIKISLGNVCDLVRIQFLRRGEVDTLPGHQNSRTIKHVAWGQLSLRTVFAVRVRSFAVPNYPHTFKVGGSQSCNRLRYVSIFIDPTDLKTLLNRWYGHAII</sequence>
<proteinExistence type="predicted"/>
<evidence type="ECO:0000313" key="4">
    <source>
        <dbReference type="EMBL" id="GBN58426.1"/>
    </source>
</evidence>
<comment type="caution">
    <text evidence="4">The sequence shown here is derived from an EMBL/GenBank/DDBJ whole genome shotgun (WGS) entry which is preliminary data.</text>
</comment>
<dbReference type="Proteomes" id="UP000499080">
    <property type="component" value="Unassembled WGS sequence"/>
</dbReference>
<organism evidence="4 5">
    <name type="scientific">Araneus ventricosus</name>
    <name type="common">Orbweaver spider</name>
    <name type="synonym">Epeira ventricosa</name>
    <dbReference type="NCBI Taxonomy" id="182803"/>
    <lineage>
        <taxon>Eukaryota</taxon>
        <taxon>Metazoa</taxon>
        <taxon>Ecdysozoa</taxon>
        <taxon>Arthropoda</taxon>
        <taxon>Chelicerata</taxon>
        <taxon>Arachnida</taxon>
        <taxon>Araneae</taxon>
        <taxon>Araneomorphae</taxon>
        <taxon>Entelegynae</taxon>
        <taxon>Araneoidea</taxon>
        <taxon>Araneidae</taxon>
        <taxon>Araneus</taxon>
    </lineage>
</organism>
<dbReference type="EMBL" id="BGPR01136680">
    <property type="protein sequence ID" value="GBN58422.1"/>
    <property type="molecule type" value="Genomic_DNA"/>
</dbReference>
<keyword evidence="5" id="KW-1185">Reference proteome</keyword>
<evidence type="ECO:0000313" key="2">
    <source>
        <dbReference type="EMBL" id="GBN58414.1"/>
    </source>
</evidence>
<protein>
    <submittedName>
        <fullName evidence="4">Uncharacterized protein</fullName>
    </submittedName>
</protein>
<evidence type="ECO:0000313" key="3">
    <source>
        <dbReference type="EMBL" id="GBN58422.1"/>
    </source>
</evidence>
<accession>A0A4Y2Q805</accession>
<dbReference type="EMBL" id="BGPR01136678">
    <property type="protein sequence ID" value="GBN58414.1"/>
    <property type="molecule type" value="Genomic_DNA"/>
</dbReference>
<dbReference type="EMBL" id="BGPR01136307">
    <property type="protein sequence ID" value="GBN57532.1"/>
    <property type="molecule type" value="Genomic_DNA"/>
</dbReference>
<evidence type="ECO:0000313" key="5">
    <source>
        <dbReference type="Proteomes" id="UP000499080"/>
    </source>
</evidence>
<dbReference type="AlphaFoldDB" id="A0A4Y2Q805"/>